<dbReference type="Proteomes" id="UP000078084">
    <property type="component" value="Unassembled WGS sequence"/>
</dbReference>
<evidence type="ECO:0000256" key="1">
    <source>
        <dbReference type="SAM" id="Phobius"/>
    </source>
</evidence>
<protein>
    <recommendedName>
        <fullName evidence="5">Phage coat protein</fullName>
    </recommendedName>
</protein>
<feature type="chain" id="PRO_5007908767" description="Phage coat protein" evidence="2">
    <location>
        <begin position="30"/>
        <end position="80"/>
    </location>
</feature>
<evidence type="ECO:0000313" key="3">
    <source>
        <dbReference type="EMBL" id="KKO72557.1"/>
    </source>
</evidence>
<evidence type="ECO:0000313" key="4">
    <source>
        <dbReference type="Proteomes" id="UP000078084"/>
    </source>
</evidence>
<proteinExistence type="predicted"/>
<sequence>MKKLKFNLKPVAAAVGATALTLASGAVMAQEAGNIDLTAITGAFSASDVITAVMAVAGVLATIYATMTAARMALRWIRGG</sequence>
<dbReference type="STRING" id="206506.AAV32_05865"/>
<comment type="caution">
    <text evidence="3">The sequence shown here is derived from an EMBL/GenBank/DDBJ whole genome shotgun (WGS) entry which is preliminary data.</text>
</comment>
<keyword evidence="1" id="KW-0812">Transmembrane</keyword>
<organism evidence="3 4">
    <name type="scientific">Kerstersia gyiorum</name>
    <dbReference type="NCBI Taxonomy" id="206506"/>
    <lineage>
        <taxon>Bacteria</taxon>
        <taxon>Pseudomonadati</taxon>
        <taxon>Pseudomonadota</taxon>
        <taxon>Betaproteobacteria</taxon>
        <taxon>Burkholderiales</taxon>
        <taxon>Alcaligenaceae</taxon>
        <taxon>Kerstersia</taxon>
    </lineage>
</organism>
<keyword evidence="2" id="KW-0732">Signal</keyword>
<dbReference type="EMBL" id="LBNE01000002">
    <property type="protein sequence ID" value="KKO72557.1"/>
    <property type="molecule type" value="Genomic_DNA"/>
</dbReference>
<keyword evidence="1" id="KW-1133">Transmembrane helix</keyword>
<keyword evidence="1" id="KW-0472">Membrane</keyword>
<dbReference type="RefSeq" id="WP_083969466.1">
    <property type="nucleotide sequence ID" value="NZ_LBNE01000002.1"/>
</dbReference>
<dbReference type="AlphaFoldDB" id="A0A171KUJ0"/>
<feature type="signal peptide" evidence="2">
    <location>
        <begin position="1"/>
        <end position="29"/>
    </location>
</feature>
<feature type="transmembrane region" description="Helical" evidence="1">
    <location>
        <begin position="39"/>
        <end position="65"/>
    </location>
</feature>
<reference evidence="3 4" key="1">
    <citation type="submission" date="2015-04" db="EMBL/GenBank/DDBJ databases">
        <title>Genome sequence of Kerstersia gyiorum CG1.</title>
        <authorList>
            <person name="Greninger A.L."/>
            <person name="Kozyreva V."/>
            <person name="Chaturvedi V."/>
        </authorList>
    </citation>
    <scope>NUCLEOTIDE SEQUENCE [LARGE SCALE GENOMIC DNA]</scope>
    <source>
        <strain evidence="3 4">CG1</strain>
    </source>
</reference>
<accession>A0A171KUJ0</accession>
<gene>
    <name evidence="3" type="ORF">AAV32_05865</name>
</gene>
<dbReference type="PATRIC" id="fig|206506.3.peg.1256"/>
<name>A0A171KUJ0_9BURK</name>
<evidence type="ECO:0000256" key="2">
    <source>
        <dbReference type="SAM" id="SignalP"/>
    </source>
</evidence>
<keyword evidence="4" id="KW-1185">Reference proteome</keyword>
<evidence type="ECO:0008006" key="5">
    <source>
        <dbReference type="Google" id="ProtNLM"/>
    </source>
</evidence>